<dbReference type="AlphaFoldDB" id="A0A383U0I7"/>
<proteinExistence type="predicted"/>
<keyword evidence="1" id="KW-0472">Membrane</keyword>
<gene>
    <name evidence="2" type="ORF">SAMEA104719789_01073</name>
</gene>
<feature type="transmembrane region" description="Helical" evidence="1">
    <location>
        <begin position="27"/>
        <end position="43"/>
    </location>
</feature>
<reference evidence="2 3" key="1">
    <citation type="submission" date="2018-09" db="EMBL/GenBank/DDBJ databases">
        <authorList>
            <consortium name="Pathogen Informatics"/>
        </authorList>
    </citation>
    <scope>NUCLEOTIDE SEQUENCE [LARGE SCALE GENOMIC DNA]</scope>
    <source>
        <strain evidence="2 3">OH-22767</strain>
    </source>
</reference>
<protein>
    <submittedName>
        <fullName evidence="2">Uncharacterized protein</fullName>
    </submittedName>
</protein>
<dbReference type="EMBL" id="UNSC01000004">
    <property type="protein sequence ID" value="SZD72959.1"/>
    <property type="molecule type" value="Genomic_DNA"/>
</dbReference>
<dbReference type="Proteomes" id="UP000262142">
    <property type="component" value="Unassembled WGS sequence"/>
</dbReference>
<keyword evidence="3" id="KW-1185">Reference proteome</keyword>
<evidence type="ECO:0000313" key="3">
    <source>
        <dbReference type="Proteomes" id="UP000262142"/>
    </source>
</evidence>
<evidence type="ECO:0000313" key="2">
    <source>
        <dbReference type="EMBL" id="SZD72959.1"/>
    </source>
</evidence>
<sequence>MKNIALILLILIALVMILLGYQNQMLPPALTGIGFILIAYLLWSDKTKV</sequence>
<dbReference type="RefSeq" id="WP_165844967.1">
    <property type="nucleotide sequence ID" value="NZ_OX579588.1"/>
</dbReference>
<keyword evidence="1" id="KW-1133">Transmembrane helix</keyword>
<accession>A0A383U0I7</accession>
<evidence type="ECO:0000256" key="1">
    <source>
        <dbReference type="SAM" id="Phobius"/>
    </source>
</evidence>
<name>A0A383U0I7_9FLAO</name>
<keyword evidence="1" id="KW-0812">Transmembrane</keyword>
<organism evidence="2 3">
    <name type="scientific">Candidatus Ornithobacterium hominis</name>
    <dbReference type="NCBI Taxonomy" id="2497989"/>
    <lineage>
        <taxon>Bacteria</taxon>
        <taxon>Pseudomonadati</taxon>
        <taxon>Bacteroidota</taxon>
        <taxon>Flavobacteriia</taxon>
        <taxon>Flavobacteriales</taxon>
        <taxon>Weeksellaceae</taxon>
        <taxon>Ornithobacterium</taxon>
    </lineage>
</organism>
<feature type="transmembrane region" description="Helical" evidence="1">
    <location>
        <begin position="5"/>
        <end position="21"/>
    </location>
</feature>